<feature type="domain" description="TonB-dependent receptor-like beta-barrel" evidence="10">
    <location>
        <begin position="266"/>
        <end position="634"/>
    </location>
</feature>
<evidence type="ECO:0000256" key="7">
    <source>
        <dbReference type="ARBA" id="ARBA00023237"/>
    </source>
</evidence>
<organism evidence="12 13">
    <name type="scientific">Candidatus Sulfobium mesophilum</name>
    <dbReference type="NCBI Taxonomy" id="2016548"/>
    <lineage>
        <taxon>Bacteria</taxon>
        <taxon>Pseudomonadati</taxon>
        <taxon>Nitrospirota</taxon>
        <taxon>Nitrospiria</taxon>
        <taxon>Nitrospirales</taxon>
        <taxon>Nitrospiraceae</taxon>
        <taxon>Candidatus Sulfobium</taxon>
    </lineage>
</organism>
<dbReference type="Pfam" id="PF07715">
    <property type="entry name" value="Plug"/>
    <property type="match status" value="1"/>
</dbReference>
<name>A0A2U3QKV1_9BACT</name>
<keyword evidence="5 9" id="KW-0798">TonB box</keyword>
<comment type="subcellular location">
    <subcellularLocation>
        <location evidence="1 8">Cell outer membrane</location>
        <topology evidence="1 8">Multi-pass membrane protein</topology>
    </subcellularLocation>
</comment>
<proteinExistence type="inferred from homology"/>
<evidence type="ECO:0000256" key="9">
    <source>
        <dbReference type="RuleBase" id="RU003357"/>
    </source>
</evidence>
<dbReference type="Proteomes" id="UP000245125">
    <property type="component" value="Unassembled WGS sequence"/>
</dbReference>
<accession>A0A2U3QKV1</accession>
<evidence type="ECO:0000256" key="2">
    <source>
        <dbReference type="ARBA" id="ARBA00022448"/>
    </source>
</evidence>
<dbReference type="AlphaFoldDB" id="A0A2U3QKV1"/>
<dbReference type="OrthoDB" id="9763670at2"/>
<dbReference type="PANTHER" id="PTHR30069">
    <property type="entry name" value="TONB-DEPENDENT OUTER MEMBRANE RECEPTOR"/>
    <property type="match status" value="1"/>
</dbReference>
<dbReference type="SUPFAM" id="SSF56935">
    <property type="entry name" value="Porins"/>
    <property type="match status" value="1"/>
</dbReference>
<dbReference type="GO" id="GO:0044718">
    <property type="term" value="P:siderophore transmembrane transport"/>
    <property type="evidence" value="ECO:0007669"/>
    <property type="project" value="TreeGrafter"/>
</dbReference>
<dbReference type="Gene3D" id="2.40.170.20">
    <property type="entry name" value="TonB-dependent receptor, beta-barrel domain"/>
    <property type="match status" value="1"/>
</dbReference>
<dbReference type="PANTHER" id="PTHR30069:SF27">
    <property type="entry name" value="BLL4766 PROTEIN"/>
    <property type="match status" value="1"/>
</dbReference>
<dbReference type="GO" id="GO:0009279">
    <property type="term" value="C:cell outer membrane"/>
    <property type="evidence" value="ECO:0007669"/>
    <property type="project" value="UniProtKB-SubCell"/>
</dbReference>
<evidence type="ECO:0000256" key="6">
    <source>
        <dbReference type="ARBA" id="ARBA00023136"/>
    </source>
</evidence>
<dbReference type="PROSITE" id="PS52016">
    <property type="entry name" value="TONB_DEPENDENT_REC_3"/>
    <property type="match status" value="1"/>
</dbReference>
<keyword evidence="3 8" id="KW-1134">Transmembrane beta strand</keyword>
<gene>
    <name evidence="12" type="ORF">NBG4_870008</name>
</gene>
<dbReference type="Gene3D" id="2.170.130.10">
    <property type="entry name" value="TonB-dependent receptor, plug domain"/>
    <property type="match status" value="1"/>
</dbReference>
<evidence type="ECO:0000256" key="1">
    <source>
        <dbReference type="ARBA" id="ARBA00004571"/>
    </source>
</evidence>
<evidence type="ECO:0000259" key="11">
    <source>
        <dbReference type="Pfam" id="PF07715"/>
    </source>
</evidence>
<keyword evidence="13" id="KW-1185">Reference proteome</keyword>
<evidence type="ECO:0000256" key="5">
    <source>
        <dbReference type="ARBA" id="ARBA00023077"/>
    </source>
</evidence>
<dbReference type="InterPro" id="IPR012910">
    <property type="entry name" value="Plug_dom"/>
</dbReference>
<keyword evidence="12" id="KW-0675">Receptor</keyword>
<protein>
    <submittedName>
        <fullName evidence="12">Putative Hemin receptor</fullName>
    </submittedName>
</protein>
<evidence type="ECO:0000256" key="4">
    <source>
        <dbReference type="ARBA" id="ARBA00022692"/>
    </source>
</evidence>
<dbReference type="CDD" id="cd01347">
    <property type="entry name" value="ligand_gated_channel"/>
    <property type="match status" value="1"/>
</dbReference>
<evidence type="ECO:0000256" key="8">
    <source>
        <dbReference type="PROSITE-ProRule" id="PRU01360"/>
    </source>
</evidence>
<dbReference type="EMBL" id="OUUY01000138">
    <property type="protein sequence ID" value="SPQ02036.1"/>
    <property type="molecule type" value="Genomic_DNA"/>
</dbReference>
<comment type="similarity">
    <text evidence="8 9">Belongs to the TonB-dependent receptor family.</text>
</comment>
<evidence type="ECO:0000313" key="12">
    <source>
        <dbReference type="EMBL" id="SPQ02036.1"/>
    </source>
</evidence>
<dbReference type="InterPro" id="IPR037066">
    <property type="entry name" value="Plug_dom_sf"/>
</dbReference>
<evidence type="ECO:0000313" key="13">
    <source>
        <dbReference type="Proteomes" id="UP000245125"/>
    </source>
</evidence>
<evidence type="ECO:0000259" key="10">
    <source>
        <dbReference type="Pfam" id="PF00593"/>
    </source>
</evidence>
<reference evidence="13" key="1">
    <citation type="submission" date="2018-03" db="EMBL/GenBank/DDBJ databases">
        <authorList>
            <person name="Zecchin S."/>
        </authorList>
    </citation>
    <scope>NUCLEOTIDE SEQUENCE [LARGE SCALE GENOMIC DNA]</scope>
</reference>
<dbReference type="GO" id="GO:0015344">
    <property type="term" value="F:siderophore uptake transmembrane transporter activity"/>
    <property type="evidence" value="ECO:0007669"/>
    <property type="project" value="TreeGrafter"/>
</dbReference>
<keyword evidence="6 8" id="KW-0472">Membrane</keyword>
<keyword evidence="2 8" id="KW-0813">Transport</keyword>
<dbReference type="InterPro" id="IPR036942">
    <property type="entry name" value="Beta-barrel_TonB_sf"/>
</dbReference>
<evidence type="ECO:0000256" key="3">
    <source>
        <dbReference type="ARBA" id="ARBA00022452"/>
    </source>
</evidence>
<keyword evidence="7 8" id="KW-0998">Cell outer membrane</keyword>
<feature type="domain" description="TonB-dependent receptor plug" evidence="11">
    <location>
        <begin position="54"/>
        <end position="164"/>
    </location>
</feature>
<sequence length="670" mass="74130">MSVKRKKSEESLKGSAWIVLWLLLVVLTSARADAEEKLEIGEVVVTATRYEEQQADVPASTSVITEERIKNSNAQNIPELLRTETGVQVADITGNRRTYVVDLRGFGETAPLNTLVLVDGRRINEADLSGVDWMDIPLDRVSRIEIVRGGRGAVLYGDNAAGGVINIITKEGGKGLSAGADLAGGSYGTFKGGAYAGGTSKDLSLRISGDYLTSDGYRDNSKIESKDLGFHAAYYVKDFMKIDFSGGYHKDHTGLPGALKESDFAAGFSRTDTKFPNDFADTRDYYLSLVPEIYFFGENVLKLATSYRNRDFSSFSSGDFGSFLGDSTLKTTAFSPQVILKQNLGAIKNTLTAGIDYQKTDEDIVNDSLFFGTRTLGIFALKKEDVGYYAHDEAAITKALRLSAGYRHDRAAFSFSPSTPESVSMSKDAYTAGINYTFFNKSYAYASYSRSFRYPVLDELYSFFSNTVNTSLAPQSSDDYEIGIRHYLKDDLYVQVNVFRIDTDQEIFFNPVTFQNENLDGMTRRDGIEVSFDARATDWLTVRGSYTFMNAKIKDGTFEGKKAPNLPAHKATVDLLCHITKEATAVLSGVYVGERPFVSDFANDFSDQESYFLLNAKFIYQWKSLRAFLNINNLTNKAYSEYGVIGGVPLEKAFFPSPRINFLSGISIAL</sequence>
<dbReference type="Pfam" id="PF00593">
    <property type="entry name" value="TonB_dep_Rec_b-barrel"/>
    <property type="match status" value="1"/>
</dbReference>
<keyword evidence="4 8" id="KW-0812">Transmembrane</keyword>
<dbReference type="InterPro" id="IPR000531">
    <property type="entry name" value="Beta-barrel_TonB"/>
</dbReference>
<dbReference type="InterPro" id="IPR039426">
    <property type="entry name" value="TonB-dep_rcpt-like"/>
</dbReference>